<evidence type="ECO:0000256" key="1">
    <source>
        <dbReference type="ARBA" id="ARBA00005502"/>
    </source>
</evidence>
<dbReference type="InterPro" id="IPR046342">
    <property type="entry name" value="CBS_dom_sf"/>
</dbReference>
<evidence type="ECO:0000256" key="4">
    <source>
        <dbReference type="ARBA" id="ARBA00023122"/>
    </source>
</evidence>
<dbReference type="InterPro" id="IPR000644">
    <property type="entry name" value="CBS_dom"/>
</dbReference>
<dbReference type="SUPFAM" id="SSF51412">
    <property type="entry name" value="Inosine monophosphate dehydrogenase (IMPDH)"/>
    <property type="match status" value="1"/>
</dbReference>
<gene>
    <name evidence="7" type="ORF">OCV88_14915</name>
</gene>
<dbReference type="Gene3D" id="3.20.20.70">
    <property type="entry name" value="Aldolase class I"/>
    <property type="match status" value="1"/>
</dbReference>
<keyword evidence="2" id="KW-0479">Metal-binding</keyword>
<dbReference type="SMART" id="SM00116">
    <property type="entry name" value="CBS"/>
    <property type="match status" value="2"/>
</dbReference>
<dbReference type="InterPro" id="IPR013785">
    <property type="entry name" value="Aldolase_TIM"/>
</dbReference>
<dbReference type="CDD" id="cd00381">
    <property type="entry name" value="IMPDH"/>
    <property type="match status" value="1"/>
</dbReference>
<reference evidence="7 8" key="1">
    <citation type="journal article" date="2021" name="ISME Commun">
        <title>Automated analysis of genomic sequences facilitates high-throughput and comprehensive description of bacteria.</title>
        <authorList>
            <person name="Hitch T.C.A."/>
        </authorList>
    </citation>
    <scope>NUCLEOTIDE SEQUENCE [LARGE SCALE GENOMIC DNA]</scope>
    <source>
        <strain evidence="7 8">Sanger_109</strain>
    </source>
</reference>
<dbReference type="RefSeq" id="WP_158426233.1">
    <property type="nucleotide sequence ID" value="NZ_JAOQJQ010000008.1"/>
</dbReference>
<feature type="domain" description="CBS" evidence="6">
    <location>
        <begin position="167"/>
        <end position="225"/>
    </location>
</feature>
<feature type="domain" description="CBS" evidence="6">
    <location>
        <begin position="103"/>
        <end position="163"/>
    </location>
</feature>
<dbReference type="Proteomes" id="UP001652442">
    <property type="component" value="Unassembled WGS sequence"/>
</dbReference>
<dbReference type="SMART" id="SM01240">
    <property type="entry name" value="IMPDH"/>
    <property type="match status" value="1"/>
</dbReference>
<dbReference type="PANTHER" id="PTHR11911">
    <property type="entry name" value="INOSINE-5-MONOPHOSPHATE DEHYDROGENASE RELATED"/>
    <property type="match status" value="1"/>
</dbReference>
<dbReference type="EMBL" id="JAOQJQ010000008">
    <property type="protein sequence ID" value="MCU6763598.1"/>
    <property type="molecule type" value="Genomic_DNA"/>
</dbReference>
<keyword evidence="8" id="KW-1185">Reference proteome</keyword>
<organism evidence="7 8">
    <name type="scientific">Brotonthovivens ammoniilytica</name>
    <dbReference type="NCBI Taxonomy" id="2981725"/>
    <lineage>
        <taxon>Bacteria</taxon>
        <taxon>Bacillati</taxon>
        <taxon>Bacillota</taxon>
        <taxon>Clostridia</taxon>
        <taxon>Lachnospirales</taxon>
        <taxon>Lachnospiraceae</taxon>
        <taxon>Brotonthovivens</taxon>
    </lineage>
</organism>
<evidence type="ECO:0000256" key="3">
    <source>
        <dbReference type="ARBA" id="ARBA00023002"/>
    </source>
</evidence>
<sequence>MAYYYEEPSRTFSEYLLVPGYSSVKCIPSEVSLKTPLVKFKKGEEPALSMNIPMVSAIMQSVSDDRLAIALAQEGGLAFIYGSQTAERQAEMIRKVKRYRAGFVVSDSNVSPDMTLQDVLDITEKTGHSTVAVTENGKSQGKLLGIVTNKDYRISRMDADTKVSEFMTPFEKMVYAHEDTTLKEANDMIWEHKINCLPLINKKQELVYLVFRKDYDSHKKNENELIDSCKRFMVGAGINTRDYRERVPVLLEAGADVLCIDSSEGYSEWQKITIDYIREQYGDTVKVGAGNVVDAEGFRFLAEAGADFIKIGIGGGAICITREQKGIGRGQATAVIEVARARDQYYKETGIYIPICSDGGIVHDYHITLALAMGSDFVMLGRYFARFDESPTKRVNINGSYMKEYWGEGSARARNWQRYDMGGDKKLSFEEGVDSFVPYAGSLKDNVTLTLSKVRSTMCNCGALTIPELQQKAKITLVSSTSIVEGGAHDVMLRDKR</sequence>
<dbReference type="PROSITE" id="PS51371">
    <property type="entry name" value="CBS"/>
    <property type="match status" value="2"/>
</dbReference>
<evidence type="ECO:0000259" key="6">
    <source>
        <dbReference type="PROSITE" id="PS51371"/>
    </source>
</evidence>
<dbReference type="PIRSF" id="PIRSF000130">
    <property type="entry name" value="IMPDH"/>
    <property type="match status" value="1"/>
</dbReference>
<comment type="similarity">
    <text evidence="1">Belongs to the IMPDH/GMPR family.</text>
</comment>
<keyword evidence="4 5" id="KW-0129">CBS domain</keyword>
<protein>
    <submittedName>
        <fullName evidence="7">IMP dehydrogenase</fullName>
        <ecNumber evidence="7">1.1.1.205</ecNumber>
    </submittedName>
</protein>
<dbReference type="Pfam" id="PF00571">
    <property type="entry name" value="CBS"/>
    <property type="match status" value="2"/>
</dbReference>
<dbReference type="SUPFAM" id="SSF54631">
    <property type="entry name" value="CBS-domain pair"/>
    <property type="match status" value="1"/>
</dbReference>
<dbReference type="EC" id="1.1.1.205" evidence="7"/>
<evidence type="ECO:0000256" key="2">
    <source>
        <dbReference type="ARBA" id="ARBA00022723"/>
    </source>
</evidence>
<accession>A0ABT2TN00</accession>
<keyword evidence="3 7" id="KW-0560">Oxidoreductase</keyword>
<dbReference type="CDD" id="cd04601">
    <property type="entry name" value="CBS_pair_IMPDH"/>
    <property type="match status" value="1"/>
</dbReference>
<dbReference type="Pfam" id="PF00478">
    <property type="entry name" value="IMPDH"/>
    <property type="match status" value="1"/>
</dbReference>
<dbReference type="PANTHER" id="PTHR11911:SF111">
    <property type="entry name" value="INOSINE-5'-MONOPHOSPHATE DEHYDROGENASE"/>
    <property type="match status" value="1"/>
</dbReference>
<evidence type="ECO:0000313" key="8">
    <source>
        <dbReference type="Proteomes" id="UP001652442"/>
    </source>
</evidence>
<dbReference type="InterPro" id="IPR005990">
    <property type="entry name" value="IMP_DH"/>
</dbReference>
<dbReference type="InterPro" id="IPR001093">
    <property type="entry name" value="IMP_DH_GMPRt"/>
</dbReference>
<dbReference type="GO" id="GO:0003938">
    <property type="term" value="F:IMP dehydrogenase activity"/>
    <property type="evidence" value="ECO:0007669"/>
    <property type="project" value="UniProtKB-EC"/>
</dbReference>
<evidence type="ECO:0000313" key="7">
    <source>
        <dbReference type="EMBL" id="MCU6763598.1"/>
    </source>
</evidence>
<proteinExistence type="inferred from homology"/>
<evidence type="ECO:0000256" key="5">
    <source>
        <dbReference type="PROSITE-ProRule" id="PRU00703"/>
    </source>
</evidence>
<comment type="caution">
    <text evidence="7">The sequence shown here is derived from an EMBL/GenBank/DDBJ whole genome shotgun (WGS) entry which is preliminary data.</text>
</comment>
<dbReference type="NCBIfam" id="NF005493">
    <property type="entry name" value="PRK07107.1"/>
    <property type="match status" value="1"/>
</dbReference>
<name>A0ABT2TN00_9FIRM</name>